<dbReference type="Pfam" id="PF03960">
    <property type="entry name" value="ArsC"/>
    <property type="match status" value="1"/>
</dbReference>
<reference evidence="3 4" key="1">
    <citation type="journal article" date="2017" name="Syst. Appl. Microbiol.">
        <title>Lebetimonas natsushimae sp. nov., a novel strictly anaerobic, moderately thermophilic chemoautotroph isolated from a deep-sea hydrothermal vent polychaete nest in the Mid-Okinawa Trough.</title>
        <authorList>
            <person name="Nagata R."/>
            <person name="Takaki Y."/>
            <person name="Tame A."/>
            <person name="Nunoura T."/>
            <person name="Muto H."/>
            <person name="Mino S."/>
            <person name="Sawayama S."/>
            <person name="Takai K."/>
            <person name="Nakagawa S."/>
        </authorList>
    </citation>
    <scope>NUCLEOTIDE SEQUENCE [LARGE SCALE GENOMIC DNA]</scope>
    <source>
        <strain evidence="3 4">HS1857</strain>
    </source>
</reference>
<evidence type="ECO:0000313" key="3">
    <source>
        <dbReference type="EMBL" id="GAX87614.1"/>
    </source>
</evidence>
<evidence type="ECO:0008006" key="5">
    <source>
        <dbReference type="Google" id="ProtNLM"/>
    </source>
</evidence>
<dbReference type="PROSITE" id="PS51353">
    <property type="entry name" value="ARSC"/>
    <property type="match status" value="1"/>
</dbReference>
<dbReference type="PANTHER" id="PTHR30041:SF8">
    <property type="entry name" value="PROTEIN YFFB"/>
    <property type="match status" value="1"/>
</dbReference>
<dbReference type="InterPro" id="IPR036249">
    <property type="entry name" value="Thioredoxin-like_sf"/>
</dbReference>
<evidence type="ECO:0000256" key="2">
    <source>
        <dbReference type="PROSITE-ProRule" id="PRU01282"/>
    </source>
</evidence>
<dbReference type="OrthoDB" id="9803749at2"/>
<keyword evidence="4" id="KW-1185">Reference proteome</keyword>
<gene>
    <name evidence="3" type="ORF">LNAT_P0911</name>
</gene>
<dbReference type="InterPro" id="IPR006504">
    <property type="entry name" value="Tscrpt_reg_Spx/MgsR"/>
</dbReference>
<comment type="caution">
    <text evidence="3">The sequence shown here is derived from an EMBL/GenBank/DDBJ whole genome shotgun (WGS) entry which is preliminary data.</text>
</comment>
<comment type="similarity">
    <text evidence="1 2">Belongs to the ArsC family.</text>
</comment>
<dbReference type="RefSeq" id="WP_096258845.1">
    <property type="nucleotide sequence ID" value="NZ_BDME01000002.1"/>
</dbReference>
<organism evidence="3 4">
    <name type="scientific">Lebetimonas natsushimae</name>
    <dbReference type="NCBI Taxonomy" id="1936991"/>
    <lineage>
        <taxon>Bacteria</taxon>
        <taxon>Pseudomonadati</taxon>
        <taxon>Campylobacterota</taxon>
        <taxon>Epsilonproteobacteria</taxon>
        <taxon>Nautiliales</taxon>
        <taxon>Nautiliaceae</taxon>
        <taxon>Lebetimonas</taxon>
    </lineage>
</organism>
<dbReference type="EMBL" id="BDME01000002">
    <property type="protein sequence ID" value="GAX87614.1"/>
    <property type="molecule type" value="Genomic_DNA"/>
</dbReference>
<dbReference type="Proteomes" id="UP000217944">
    <property type="component" value="Unassembled WGS sequence"/>
</dbReference>
<proteinExistence type="inferred from homology"/>
<dbReference type="InterPro" id="IPR006660">
    <property type="entry name" value="Arsenate_reductase-like"/>
</dbReference>
<dbReference type="PANTHER" id="PTHR30041">
    <property type="entry name" value="ARSENATE REDUCTASE"/>
    <property type="match status" value="1"/>
</dbReference>
<evidence type="ECO:0000313" key="4">
    <source>
        <dbReference type="Proteomes" id="UP000217944"/>
    </source>
</evidence>
<sequence length="113" mass="13554">MKIYGIKTCGSVKKALKFFNDRNIKYEFHDLKKEPVGCEKIEKWLKKVDINTLFNKRGTKYRQLKLKEYNLNEEAMLEWLCKENLLIKRPVIEQDSGDVIVGFDEEKYKEIFE</sequence>
<name>A0A292YEW4_9BACT</name>
<protein>
    <recommendedName>
        <fullName evidence="5">Arsenate reductase</fullName>
    </recommendedName>
</protein>
<dbReference type="AlphaFoldDB" id="A0A292YEW4"/>
<accession>A0A292YEW4</accession>
<dbReference type="Gene3D" id="3.40.30.10">
    <property type="entry name" value="Glutaredoxin"/>
    <property type="match status" value="1"/>
</dbReference>
<dbReference type="NCBIfam" id="TIGR01617">
    <property type="entry name" value="arsC_related"/>
    <property type="match status" value="1"/>
</dbReference>
<dbReference type="SUPFAM" id="SSF52833">
    <property type="entry name" value="Thioredoxin-like"/>
    <property type="match status" value="1"/>
</dbReference>
<evidence type="ECO:0000256" key="1">
    <source>
        <dbReference type="ARBA" id="ARBA00007198"/>
    </source>
</evidence>